<name>A0A095XYI1_9GAMM</name>
<feature type="binding site" description="covalent" evidence="8">
    <location>
        <position position="86"/>
    </location>
    <ligand>
        <name>heme c</name>
        <dbReference type="ChEBI" id="CHEBI:61717"/>
        <label>2</label>
    </ligand>
</feature>
<comment type="subcellular location">
    <subcellularLocation>
        <location evidence="1">Periplasm</location>
    </subcellularLocation>
</comment>
<keyword evidence="3 8" id="KW-0349">Heme</keyword>
<evidence type="ECO:0000313" key="12">
    <source>
        <dbReference type="Proteomes" id="UP000029640"/>
    </source>
</evidence>
<feature type="binding site" description="covalent" evidence="8">
    <location>
        <position position="89"/>
    </location>
    <ligand>
        <name>heme c</name>
        <dbReference type="ChEBI" id="CHEBI:61717"/>
        <label>2</label>
    </ligand>
</feature>
<dbReference type="InterPro" id="IPR009056">
    <property type="entry name" value="Cyt_c-like_dom"/>
</dbReference>
<accession>A0A095XYI1</accession>
<evidence type="ECO:0000313" key="11">
    <source>
        <dbReference type="EMBL" id="KGE04821.1"/>
    </source>
</evidence>
<evidence type="ECO:0000256" key="1">
    <source>
        <dbReference type="ARBA" id="ARBA00004418"/>
    </source>
</evidence>
<dbReference type="EMBL" id="AUVB01000016">
    <property type="protein sequence ID" value="KGE04821.1"/>
    <property type="molecule type" value="Genomic_DNA"/>
</dbReference>
<evidence type="ECO:0000256" key="4">
    <source>
        <dbReference type="ARBA" id="ARBA00022723"/>
    </source>
</evidence>
<dbReference type="InterPro" id="IPR050597">
    <property type="entry name" value="Cytochrome_c_Oxidase_Subunit"/>
</dbReference>
<dbReference type="PROSITE" id="PS51007">
    <property type="entry name" value="CYTC"/>
    <property type="match status" value="1"/>
</dbReference>
<dbReference type="GO" id="GO:0005506">
    <property type="term" value="F:iron ion binding"/>
    <property type="evidence" value="ECO:0007669"/>
    <property type="project" value="InterPro"/>
</dbReference>
<dbReference type="Pfam" id="PF00034">
    <property type="entry name" value="Cytochrom_C"/>
    <property type="match status" value="1"/>
</dbReference>
<dbReference type="HOGENOM" id="CLU_076280_2_1_6"/>
<dbReference type="GO" id="GO:0020037">
    <property type="term" value="F:heme binding"/>
    <property type="evidence" value="ECO:0007669"/>
    <property type="project" value="InterPro"/>
</dbReference>
<sequence>MVPSFPKLAGLGERYLYEQLVAIRDGERVIAQMAGQVDNKTDQELADLAAYYDGFERSGGQTDPKLADLGEKVYRAGVAERGVAACTACHGPQGHGNDPAGFPALAGQHAEYLEGQLKAYATGYEQPGEGRYTDGESKIMRSNAFGLSDLELKAVASYIAGLQ</sequence>
<organism evidence="11 12">
    <name type="scientific">Pseudohaliea rubra DSM 19751</name>
    <dbReference type="NCBI Taxonomy" id="1265313"/>
    <lineage>
        <taxon>Bacteria</taxon>
        <taxon>Pseudomonadati</taxon>
        <taxon>Pseudomonadota</taxon>
        <taxon>Gammaproteobacteria</taxon>
        <taxon>Cellvibrionales</taxon>
        <taxon>Halieaceae</taxon>
        <taxon>Pseudohaliea</taxon>
    </lineage>
</organism>
<feature type="domain" description="Cytochrome c" evidence="10">
    <location>
        <begin position="65"/>
        <end position="163"/>
    </location>
</feature>
<proteinExistence type="predicted"/>
<feature type="binding site" description="axial binding residue" evidence="9">
    <location>
        <position position="140"/>
    </location>
    <ligand>
        <name>heme c</name>
        <dbReference type="ChEBI" id="CHEBI:61717"/>
        <label>2</label>
    </ligand>
    <ligandPart>
        <name>Fe</name>
        <dbReference type="ChEBI" id="CHEBI:18248"/>
    </ligandPart>
</feature>
<feature type="binding site" description="axial binding residue" evidence="9">
    <location>
        <position position="90"/>
    </location>
    <ligand>
        <name>heme c</name>
        <dbReference type="ChEBI" id="CHEBI:61717"/>
        <label>2</label>
    </ligand>
    <ligandPart>
        <name>Fe</name>
        <dbReference type="ChEBI" id="CHEBI:18248"/>
    </ligandPart>
</feature>
<reference evidence="11 12" key="1">
    <citation type="journal article" date="2014" name="Genome Announc.">
        <title>Genome Sequence of Gammaproteobacterial Pseudohaliea rubra Type Strain DSM 19751, Isolated from Coastal Seawater of the Mediterranean Sea.</title>
        <authorList>
            <person name="Spring S."/>
            <person name="Fiebig A."/>
            <person name="Riedel T."/>
            <person name="Goker M."/>
            <person name="Klenk H.P."/>
        </authorList>
    </citation>
    <scope>NUCLEOTIDE SEQUENCE [LARGE SCALE GENOMIC DNA]</scope>
    <source>
        <strain evidence="11 12">DSM 19751</strain>
    </source>
</reference>
<keyword evidence="6" id="KW-0249">Electron transport</keyword>
<dbReference type="STRING" id="1265313.HRUBRA_00574"/>
<keyword evidence="7 9" id="KW-0408">Iron</keyword>
<comment type="caution">
    <text evidence="11">The sequence shown here is derived from an EMBL/GenBank/DDBJ whole genome shotgun (WGS) entry which is preliminary data.</text>
</comment>
<dbReference type="InterPro" id="IPR036909">
    <property type="entry name" value="Cyt_c-like_dom_sf"/>
</dbReference>
<evidence type="ECO:0000256" key="2">
    <source>
        <dbReference type="ARBA" id="ARBA00022448"/>
    </source>
</evidence>
<dbReference type="eggNOG" id="COG2863">
    <property type="taxonomic scope" value="Bacteria"/>
</dbReference>
<comment type="PTM">
    <text evidence="8">Binds 2 heme c groups covalently per subunit.</text>
</comment>
<evidence type="ECO:0000259" key="10">
    <source>
        <dbReference type="PROSITE" id="PS51007"/>
    </source>
</evidence>
<dbReference type="AlphaFoldDB" id="A0A095XYI1"/>
<evidence type="ECO:0000256" key="6">
    <source>
        <dbReference type="ARBA" id="ARBA00022982"/>
    </source>
</evidence>
<keyword evidence="12" id="KW-1185">Reference proteome</keyword>
<gene>
    <name evidence="11" type="ORF">HRUBRA_00574</name>
</gene>
<feature type="binding site" description="axial binding residue" evidence="9">
    <location>
        <position position="33"/>
    </location>
    <ligand>
        <name>heme c</name>
        <dbReference type="ChEBI" id="CHEBI:61717"/>
        <label>1</label>
    </ligand>
    <ligandPart>
        <name>Fe</name>
        <dbReference type="ChEBI" id="CHEBI:18248"/>
    </ligandPart>
</feature>
<dbReference type="PIRSF" id="PIRSF000005">
    <property type="entry name" value="Cytochrome_c4"/>
    <property type="match status" value="1"/>
</dbReference>
<protein>
    <submittedName>
        <fullName evidence="11">Cytochrome c4</fullName>
    </submittedName>
</protein>
<dbReference type="SUPFAM" id="SSF46626">
    <property type="entry name" value="Cytochrome c"/>
    <property type="match status" value="2"/>
</dbReference>
<dbReference type="Gene3D" id="1.10.760.10">
    <property type="entry name" value="Cytochrome c-like domain"/>
    <property type="match status" value="2"/>
</dbReference>
<keyword evidence="2" id="KW-0813">Transport</keyword>
<dbReference type="Proteomes" id="UP000029640">
    <property type="component" value="Unassembled WGS sequence"/>
</dbReference>
<dbReference type="PANTHER" id="PTHR33751:SF9">
    <property type="entry name" value="CYTOCHROME C4"/>
    <property type="match status" value="1"/>
</dbReference>
<keyword evidence="5" id="KW-0574">Periplasm</keyword>
<dbReference type="GO" id="GO:0009055">
    <property type="term" value="F:electron transfer activity"/>
    <property type="evidence" value="ECO:0007669"/>
    <property type="project" value="InterPro"/>
</dbReference>
<evidence type="ECO:0000256" key="9">
    <source>
        <dbReference type="PIRSR" id="PIRSR000005-2"/>
    </source>
</evidence>
<dbReference type="PANTHER" id="PTHR33751">
    <property type="entry name" value="CBB3-TYPE CYTOCHROME C OXIDASE SUBUNIT FIXP"/>
    <property type="match status" value="1"/>
</dbReference>
<evidence type="ECO:0000256" key="8">
    <source>
        <dbReference type="PIRSR" id="PIRSR000005-1"/>
    </source>
</evidence>
<keyword evidence="4 9" id="KW-0479">Metal-binding</keyword>
<evidence type="ECO:0000256" key="5">
    <source>
        <dbReference type="ARBA" id="ARBA00022764"/>
    </source>
</evidence>
<evidence type="ECO:0000256" key="3">
    <source>
        <dbReference type="ARBA" id="ARBA00022617"/>
    </source>
</evidence>
<dbReference type="GO" id="GO:0042597">
    <property type="term" value="C:periplasmic space"/>
    <property type="evidence" value="ECO:0007669"/>
    <property type="project" value="UniProtKB-SubCell"/>
</dbReference>
<evidence type="ECO:0000256" key="7">
    <source>
        <dbReference type="ARBA" id="ARBA00023004"/>
    </source>
</evidence>
<dbReference type="InterPro" id="IPR024167">
    <property type="entry name" value="Cytochrome_c4-like"/>
</dbReference>